<feature type="compositionally biased region" description="Polar residues" evidence="1">
    <location>
        <begin position="77"/>
        <end position="89"/>
    </location>
</feature>
<reference evidence="2" key="1">
    <citation type="journal article" date="2019" name="Sci. Rep.">
        <title>Draft genome of Tanacetum cinerariifolium, the natural source of mosquito coil.</title>
        <authorList>
            <person name="Yamashiro T."/>
            <person name="Shiraishi A."/>
            <person name="Satake H."/>
            <person name="Nakayama K."/>
        </authorList>
    </citation>
    <scope>NUCLEOTIDE SEQUENCE</scope>
</reference>
<feature type="compositionally biased region" description="Basic and acidic residues" evidence="1">
    <location>
        <begin position="65"/>
        <end position="76"/>
    </location>
</feature>
<proteinExistence type="predicted"/>
<dbReference type="GO" id="GO:0003964">
    <property type="term" value="F:RNA-directed DNA polymerase activity"/>
    <property type="evidence" value="ECO:0007669"/>
    <property type="project" value="UniProtKB-KW"/>
</dbReference>
<evidence type="ECO:0000256" key="1">
    <source>
        <dbReference type="SAM" id="MobiDB-lite"/>
    </source>
</evidence>
<keyword evidence="2" id="KW-0695">RNA-directed DNA polymerase</keyword>
<protein>
    <submittedName>
        <fullName evidence="2">Reverse transcriptase domain-containing protein</fullName>
    </submittedName>
</protein>
<organism evidence="2">
    <name type="scientific">Tanacetum cinerariifolium</name>
    <name type="common">Dalmatian daisy</name>
    <name type="synonym">Chrysanthemum cinerariifolium</name>
    <dbReference type="NCBI Taxonomy" id="118510"/>
    <lineage>
        <taxon>Eukaryota</taxon>
        <taxon>Viridiplantae</taxon>
        <taxon>Streptophyta</taxon>
        <taxon>Embryophyta</taxon>
        <taxon>Tracheophyta</taxon>
        <taxon>Spermatophyta</taxon>
        <taxon>Magnoliopsida</taxon>
        <taxon>eudicotyledons</taxon>
        <taxon>Gunneridae</taxon>
        <taxon>Pentapetalae</taxon>
        <taxon>asterids</taxon>
        <taxon>campanulids</taxon>
        <taxon>Asterales</taxon>
        <taxon>Asteraceae</taxon>
        <taxon>Asteroideae</taxon>
        <taxon>Anthemideae</taxon>
        <taxon>Anthemidinae</taxon>
        <taxon>Tanacetum</taxon>
    </lineage>
</organism>
<feature type="region of interest" description="Disordered" evidence="1">
    <location>
        <begin position="65"/>
        <end position="89"/>
    </location>
</feature>
<keyword evidence="2" id="KW-0548">Nucleotidyltransferase</keyword>
<sequence length="207" mass="23465">MVPLRTKMVPKDEDQVEKFICNLPDNIQGNVISIEPLRLQDAVRIAKNLMDQKLKGYAARNVENKRRFDNNSRDNRMQQSPLKRQNGNGQNVARAYVVGNSKKRGYVGPLPYCNNCKLHHDRKCTFHFFSIIVMRVDMSFVLTTFSALLDVVPSTLDVSYAIELADKRILKTDIILRGCTLGLLGHPFDIDLIPVELGSFNVITGMD</sequence>
<accession>A0A6L2M6M4</accession>
<evidence type="ECO:0000313" key="2">
    <source>
        <dbReference type="EMBL" id="GEU69561.1"/>
    </source>
</evidence>
<gene>
    <name evidence="2" type="ORF">Tci_041539</name>
</gene>
<comment type="caution">
    <text evidence="2">The sequence shown here is derived from an EMBL/GenBank/DDBJ whole genome shotgun (WGS) entry which is preliminary data.</text>
</comment>
<dbReference type="EMBL" id="BKCJ010005958">
    <property type="protein sequence ID" value="GEU69561.1"/>
    <property type="molecule type" value="Genomic_DNA"/>
</dbReference>
<keyword evidence="2" id="KW-0808">Transferase</keyword>
<name>A0A6L2M6M4_TANCI</name>
<dbReference type="AlphaFoldDB" id="A0A6L2M6M4"/>